<feature type="region of interest" description="Disordered" evidence="11">
    <location>
        <begin position="377"/>
        <end position="423"/>
    </location>
</feature>
<reference evidence="13" key="3">
    <citation type="submission" date="2025-09" db="UniProtKB">
        <authorList>
            <consortium name="Ensembl"/>
        </authorList>
    </citation>
    <scope>IDENTIFICATION</scope>
</reference>
<evidence type="ECO:0000313" key="13">
    <source>
        <dbReference type="Ensembl" id="ENSSORP00005056471.1"/>
    </source>
</evidence>
<dbReference type="Pfam" id="PF12205">
    <property type="entry name" value="GIT1_C"/>
    <property type="match status" value="1"/>
</dbReference>
<dbReference type="GO" id="GO:0008277">
    <property type="term" value="P:regulation of G protein-coupled receptor signaling pathway"/>
    <property type="evidence" value="ECO:0007669"/>
    <property type="project" value="TreeGrafter"/>
</dbReference>
<accession>A0A673CLH4</accession>
<dbReference type="InterPro" id="IPR002110">
    <property type="entry name" value="Ankyrin_rpt"/>
</dbReference>
<feature type="domain" description="Arf-GAP" evidence="12">
    <location>
        <begin position="1"/>
        <end position="124"/>
    </location>
</feature>
<keyword evidence="6 8" id="KW-0040">ANK repeat</keyword>
<feature type="compositionally biased region" description="Low complexity" evidence="11">
    <location>
        <begin position="555"/>
        <end position="569"/>
    </location>
</feature>
<dbReference type="AlphaFoldDB" id="A0A673CLH4"/>
<keyword evidence="3" id="KW-0677">Repeat</keyword>
<evidence type="ECO:0000256" key="7">
    <source>
        <dbReference type="ARBA" id="ARBA00023054"/>
    </source>
</evidence>
<dbReference type="PROSITE" id="PS50115">
    <property type="entry name" value="ARFGAP"/>
    <property type="match status" value="1"/>
</dbReference>
<dbReference type="InterPro" id="IPR036770">
    <property type="entry name" value="Ankyrin_rpt-contain_sf"/>
</dbReference>
<evidence type="ECO:0000256" key="4">
    <source>
        <dbReference type="ARBA" id="ARBA00022771"/>
    </source>
</evidence>
<evidence type="ECO:0000256" key="5">
    <source>
        <dbReference type="ARBA" id="ARBA00022833"/>
    </source>
</evidence>
<keyword evidence="5" id="KW-0862">Zinc</keyword>
<evidence type="ECO:0000256" key="8">
    <source>
        <dbReference type="PROSITE-ProRule" id="PRU00023"/>
    </source>
</evidence>
<feature type="compositionally biased region" description="Low complexity" evidence="11">
    <location>
        <begin position="487"/>
        <end position="499"/>
    </location>
</feature>
<dbReference type="PROSITE" id="PS50297">
    <property type="entry name" value="ANK_REP_REGION"/>
    <property type="match status" value="1"/>
</dbReference>
<dbReference type="Gene3D" id="1.20.120.330">
    <property type="entry name" value="Nucleotidyltransferases domain 2"/>
    <property type="match status" value="1"/>
</dbReference>
<reference evidence="13" key="2">
    <citation type="submission" date="2025-08" db="UniProtKB">
        <authorList>
            <consortium name="Ensembl"/>
        </authorList>
    </citation>
    <scope>IDENTIFICATION</scope>
</reference>
<dbReference type="SUPFAM" id="SSF57863">
    <property type="entry name" value="ArfGap/RecO-like zinc finger"/>
    <property type="match status" value="1"/>
</dbReference>
<dbReference type="SUPFAM" id="SSF48403">
    <property type="entry name" value="Ankyrin repeat"/>
    <property type="match status" value="1"/>
</dbReference>
<feature type="compositionally biased region" description="Acidic residues" evidence="11">
    <location>
        <begin position="385"/>
        <end position="403"/>
    </location>
</feature>
<dbReference type="InterPro" id="IPR037278">
    <property type="entry name" value="ARFGAP/RecO"/>
</dbReference>
<dbReference type="Gene3D" id="1.20.5.170">
    <property type="match status" value="1"/>
</dbReference>
<dbReference type="FunFam" id="1.10.220.150:FF:000003">
    <property type="entry name" value="ARF GTPase-activating protein GIT2 isoform 1"/>
    <property type="match status" value="1"/>
</dbReference>
<dbReference type="InterPro" id="IPR047161">
    <property type="entry name" value="GIT-like"/>
</dbReference>
<evidence type="ECO:0000313" key="14">
    <source>
        <dbReference type="Proteomes" id="UP000472271"/>
    </source>
</evidence>
<dbReference type="GO" id="GO:0008270">
    <property type="term" value="F:zinc ion binding"/>
    <property type="evidence" value="ECO:0007669"/>
    <property type="project" value="UniProtKB-KW"/>
</dbReference>
<dbReference type="GO" id="GO:0098793">
    <property type="term" value="C:presynapse"/>
    <property type="evidence" value="ECO:0007669"/>
    <property type="project" value="GOC"/>
</dbReference>
<dbReference type="GO" id="GO:0031267">
    <property type="term" value="F:small GTPase binding"/>
    <property type="evidence" value="ECO:0007669"/>
    <property type="project" value="TreeGrafter"/>
</dbReference>
<dbReference type="Pfam" id="PF12796">
    <property type="entry name" value="Ank_2"/>
    <property type="match status" value="1"/>
</dbReference>
<keyword evidence="14" id="KW-1185">Reference proteome</keyword>
<evidence type="ECO:0000256" key="2">
    <source>
        <dbReference type="ARBA" id="ARBA00022723"/>
    </source>
</evidence>
<dbReference type="InterPro" id="IPR001164">
    <property type="entry name" value="ArfGAP_dom"/>
</dbReference>
<organism evidence="13 14">
    <name type="scientific">Sphaeramia orbicularis</name>
    <name type="common">orbiculate cardinalfish</name>
    <dbReference type="NCBI Taxonomy" id="375764"/>
    <lineage>
        <taxon>Eukaryota</taxon>
        <taxon>Metazoa</taxon>
        <taxon>Chordata</taxon>
        <taxon>Craniata</taxon>
        <taxon>Vertebrata</taxon>
        <taxon>Euteleostomi</taxon>
        <taxon>Actinopterygii</taxon>
        <taxon>Neopterygii</taxon>
        <taxon>Teleostei</taxon>
        <taxon>Neoteleostei</taxon>
        <taxon>Acanthomorphata</taxon>
        <taxon>Gobiaria</taxon>
        <taxon>Kurtiformes</taxon>
        <taxon>Apogonoidei</taxon>
        <taxon>Apogonidae</taxon>
        <taxon>Apogoninae</taxon>
        <taxon>Sphaeramia</taxon>
    </lineage>
</organism>
<feature type="region of interest" description="Disordered" evidence="11">
    <location>
        <begin position="484"/>
        <end position="639"/>
    </location>
</feature>
<dbReference type="Gene3D" id="1.25.40.20">
    <property type="entry name" value="Ankyrin repeat-containing domain"/>
    <property type="match status" value="1"/>
</dbReference>
<dbReference type="InParanoid" id="A0A673CLH4"/>
<feature type="compositionally biased region" description="Basic and acidic residues" evidence="11">
    <location>
        <begin position="570"/>
        <end position="583"/>
    </location>
</feature>
<dbReference type="PRINTS" id="PR00405">
    <property type="entry name" value="REVINTRACTNG"/>
</dbReference>
<sequence>MSKRLRNTEVCADCSVPEPRWASVNRGVLICDECCSVHRSLGRHSSQVRHLTHTPWPPTQLQMVQTLYSNGANSIWEHSLLDPASVMSGKRKANPQDKLHPNKSEFIKAKYQMLAFVHRMPCREDDSSATKDLSKQLHSSVRTGNLETCLRLLSLGAQANFFHPEKGNTPLHVAAKAGQVSQAELLTVYGADPGALDSNGKTPIDYAREAGQHDLADRLVEIQYELTDRLAFYLCGRKPDHKNGQHFIVPQMADSSLDLSELAKAAKKKLQSLSNHLFEELAMDVYDEVDRRETDAVWLATQNHSTLVTETTVVPFLPVNPEYSSTRNQGRQKLARFNAHEFATLVIDILSDAKRRQQGSSIASPKDNVELILKSVPVRHCSDSQDNDQPDYDSVASDEDTDQEVPSSKGDRTKSLDSDLSDSPVTMQEYMEVKHALSASEAKIQQLMKANNNLSDELRLMQKKLQSLQSENTSLRRQVTTNIYQIPSGSDYPDPSSPSALKRRQSARASRPMSMYETGSGLKPYLPKGETPYPEEGIPTLQPFPPHTERGAFVTTSSSLPSFPSTLSWSKDDSTQKASKLEKQSSMPESDYDNTFNESEMDDSGRGRLRSSGWLGEGSSIPELDDLEMESDPTLPSTEDVIRKTEQITKNIQELLRAAQENKHESFIPCSERIHVAVTEMAALFPKKPRSETVRGSLRLLTSSAYRLQNECRKALPSDGCQGPDMQLVTQQVIQCAYDIAKAAKQLVTITTKENTN</sequence>
<proteinExistence type="predicted"/>
<keyword evidence="7 10" id="KW-0175">Coiled coil</keyword>
<feature type="repeat" description="ANK" evidence="8">
    <location>
        <begin position="166"/>
        <end position="198"/>
    </location>
</feature>
<dbReference type="GO" id="GO:0032012">
    <property type="term" value="P:regulation of ARF protein signal transduction"/>
    <property type="evidence" value="ECO:0007669"/>
    <property type="project" value="InterPro"/>
</dbReference>
<dbReference type="Pfam" id="PF01412">
    <property type="entry name" value="ArfGap"/>
    <property type="match status" value="1"/>
</dbReference>
<dbReference type="InterPro" id="IPR013724">
    <property type="entry name" value="GIT_SHD"/>
</dbReference>
<reference evidence="13" key="1">
    <citation type="submission" date="2019-06" db="EMBL/GenBank/DDBJ databases">
        <authorList>
            <consortium name="Wellcome Sanger Institute Data Sharing"/>
        </authorList>
    </citation>
    <scope>NUCLEOTIDE SEQUENCE [LARGE SCALE GENOMIC DNA]</scope>
</reference>
<keyword evidence="1" id="KW-0343">GTPase activation</keyword>
<dbReference type="PROSITE" id="PS50088">
    <property type="entry name" value="ANK_REPEAT"/>
    <property type="match status" value="1"/>
</dbReference>
<dbReference type="InterPro" id="IPR038508">
    <property type="entry name" value="ArfGAP_dom_sf"/>
</dbReference>
<dbReference type="SMART" id="SM00248">
    <property type="entry name" value="ANK"/>
    <property type="match status" value="3"/>
</dbReference>
<name>A0A673CLH4_9TELE</name>
<feature type="compositionally biased region" description="Polar residues" evidence="11">
    <location>
        <begin position="584"/>
        <end position="598"/>
    </location>
</feature>
<evidence type="ECO:0000259" key="12">
    <source>
        <dbReference type="PROSITE" id="PS50115"/>
    </source>
</evidence>
<evidence type="ECO:0000256" key="10">
    <source>
        <dbReference type="SAM" id="Coils"/>
    </source>
</evidence>
<feature type="compositionally biased region" description="Low complexity" evidence="11">
    <location>
        <begin position="610"/>
        <end position="620"/>
    </location>
</feature>
<dbReference type="InterPro" id="IPR032352">
    <property type="entry name" value="GIT1/2_CC"/>
</dbReference>
<evidence type="ECO:0000256" key="1">
    <source>
        <dbReference type="ARBA" id="ARBA00022468"/>
    </source>
</evidence>
<dbReference type="SMART" id="SM00555">
    <property type="entry name" value="GIT"/>
    <property type="match status" value="2"/>
</dbReference>
<dbReference type="SMART" id="SM00105">
    <property type="entry name" value="ArfGap"/>
    <property type="match status" value="1"/>
</dbReference>
<dbReference type="PANTHER" id="PTHR46097">
    <property type="entry name" value="G PROTEIN-COUPLED RECEPTOR KINASE INTERACTING ARFGAP"/>
    <property type="match status" value="1"/>
</dbReference>
<keyword evidence="4 9" id="KW-0863">Zinc-finger</keyword>
<evidence type="ECO:0000256" key="3">
    <source>
        <dbReference type="ARBA" id="ARBA00022737"/>
    </source>
</evidence>
<dbReference type="FunFam" id="1.20.120.330:FF:000002">
    <property type="entry name" value="ARF GTPase-activating protein GIT2 isoform 1"/>
    <property type="match status" value="1"/>
</dbReference>
<dbReference type="GO" id="GO:0005096">
    <property type="term" value="F:GTPase activator activity"/>
    <property type="evidence" value="ECO:0007669"/>
    <property type="project" value="UniProtKB-KW"/>
</dbReference>
<dbReference type="Ensembl" id="ENSSORT00005057768.1">
    <property type="protein sequence ID" value="ENSSORP00005056471.1"/>
    <property type="gene ID" value="ENSSORG00005024783.1"/>
</dbReference>
<evidence type="ECO:0000256" key="11">
    <source>
        <dbReference type="SAM" id="MobiDB-lite"/>
    </source>
</evidence>
<dbReference type="PANTHER" id="PTHR46097:SF4">
    <property type="entry name" value="ARF GTPASE-ACTIVATING PROTEIN GIT2"/>
    <property type="match status" value="1"/>
</dbReference>
<gene>
    <name evidence="13" type="primary">git2a</name>
</gene>
<dbReference type="FunFam" id="1.25.40.20:FF:000013">
    <property type="entry name" value="ARF GTPase-activating protein GIT1 isoform 1"/>
    <property type="match status" value="1"/>
</dbReference>
<dbReference type="Pfam" id="PF08518">
    <property type="entry name" value="GIT_SHD"/>
    <property type="match status" value="2"/>
</dbReference>
<protein>
    <recommendedName>
        <fullName evidence="12">Arf-GAP domain-containing protein</fullName>
    </recommendedName>
</protein>
<evidence type="ECO:0000256" key="9">
    <source>
        <dbReference type="PROSITE-ProRule" id="PRU00288"/>
    </source>
</evidence>
<dbReference type="Pfam" id="PF16559">
    <property type="entry name" value="GIT_CC"/>
    <property type="match status" value="1"/>
</dbReference>
<dbReference type="Proteomes" id="UP000472271">
    <property type="component" value="Chromosome 9"/>
</dbReference>
<feature type="coiled-coil region" evidence="10">
    <location>
        <begin position="437"/>
        <end position="478"/>
    </location>
</feature>
<evidence type="ECO:0000256" key="6">
    <source>
        <dbReference type="ARBA" id="ARBA00023043"/>
    </source>
</evidence>
<dbReference type="GO" id="GO:0007420">
    <property type="term" value="P:brain development"/>
    <property type="evidence" value="ECO:0007669"/>
    <property type="project" value="InterPro"/>
</dbReference>
<dbReference type="Gene3D" id="1.10.220.150">
    <property type="entry name" value="Arf GTPase activating protein"/>
    <property type="match status" value="1"/>
</dbReference>
<dbReference type="GO" id="GO:0036465">
    <property type="term" value="P:synaptic vesicle recycling"/>
    <property type="evidence" value="ECO:0007669"/>
    <property type="project" value="TreeGrafter"/>
</dbReference>
<keyword evidence="2" id="KW-0479">Metal-binding</keyword>
<dbReference type="InterPro" id="IPR022018">
    <property type="entry name" value="GIT1_C"/>
</dbReference>